<organism evidence="1 2">
    <name type="scientific">Sinorhizobium americanum</name>
    <dbReference type="NCBI Taxonomy" id="194963"/>
    <lineage>
        <taxon>Bacteria</taxon>
        <taxon>Pseudomonadati</taxon>
        <taxon>Pseudomonadota</taxon>
        <taxon>Alphaproteobacteria</taxon>
        <taxon>Hyphomicrobiales</taxon>
        <taxon>Rhizobiaceae</taxon>
        <taxon>Sinorhizobium/Ensifer group</taxon>
        <taxon>Sinorhizobium</taxon>
    </lineage>
</organism>
<sequence length="58" mass="6232">MAASLVPTLANLAQLALKASHSSAPLALPPSQFQIIFYRSDKLICVSGLQLLQRNIIV</sequence>
<dbReference type="KEGG" id="same:SAMCFNEI73_pC0494"/>
<accession>A0A1L3LVT7</accession>
<reference evidence="1 2" key="1">
    <citation type="submission" date="2015-10" db="EMBL/GenBank/DDBJ databases">
        <title>Genomic differences between typical nodule nitrogen-fixing rhizobial strains and those coming from bean seeds.</title>
        <authorList>
            <person name="Peralta H."/>
            <person name="Aguilar-Vera A."/>
            <person name="Diaz R."/>
            <person name="Mora Y."/>
            <person name="Martinez-Batallar G."/>
            <person name="Salazar E."/>
            <person name="Vargas-Lagunas C."/>
            <person name="Encarnacion S."/>
            <person name="Girard L."/>
            <person name="Mora J."/>
        </authorList>
    </citation>
    <scope>NUCLEOTIDE SEQUENCE [LARGE SCALE GENOMIC DNA]</scope>
    <source>
        <strain evidence="1 2">CFNEI 73</strain>
        <plasmid evidence="1 2">C</plasmid>
    </source>
</reference>
<proteinExistence type="predicted"/>
<keyword evidence="2" id="KW-1185">Reference proteome</keyword>
<protein>
    <submittedName>
        <fullName evidence="1">Uncharacterized protein</fullName>
    </submittedName>
</protein>
<dbReference type="AlphaFoldDB" id="A0A1L3LVT7"/>
<evidence type="ECO:0000313" key="1">
    <source>
        <dbReference type="EMBL" id="APG94215.1"/>
    </source>
</evidence>
<dbReference type="EMBL" id="CP013110">
    <property type="protein sequence ID" value="APG94215.1"/>
    <property type="molecule type" value="Genomic_DNA"/>
</dbReference>
<geneLocation type="plasmid" evidence="1 2">
    <name>C</name>
</geneLocation>
<name>A0A1L3LVT7_9HYPH</name>
<gene>
    <name evidence="1" type="ORF">SAMCFNEI73_pC0494</name>
</gene>
<dbReference type="Proteomes" id="UP000182306">
    <property type="component" value="Plasmid C"/>
</dbReference>
<evidence type="ECO:0000313" key="2">
    <source>
        <dbReference type="Proteomes" id="UP000182306"/>
    </source>
</evidence>
<keyword evidence="1" id="KW-0614">Plasmid</keyword>